<keyword evidence="1" id="KW-0732">Signal</keyword>
<dbReference type="GO" id="GO:0016042">
    <property type="term" value="P:lipid catabolic process"/>
    <property type="evidence" value="ECO:0007669"/>
    <property type="project" value="InterPro"/>
</dbReference>
<dbReference type="RefSeq" id="XP_020130313.1">
    <property type="nucleotide sequence ID" value="XM_020273280.1"/>
</dbReference>
<gene>
    <name evidence="3" type="ORF">BKCO1_2500032</name>
</gene>
<feature type="chain" id="PRO_5012023904" evidence="1">
    <location>
        <begin position="19"/>
        <end position="470"/>
    </location>
</feature>
<dbReference type="PIRSF" id="PIRSF029171">
    <property type="entry name" value="Esterase_LipA"/>
    <property type="match status" value="1"/>
</dbReference>
<dbReference type="STRING" id="236234.A0A1J9S344"/>
<dbReference type="EMBL" id="MNUE01000025">
    <property type="protein sequence ID" value="OJD34053.1"/>
    <property type="molecule type" value="Genomic_DNA"/>
</dbReference>
<evidence type="ECO:0000256" key="1">
    <source>
        <dbReference type="SAM" id="SignalP"/>
    </source>
</evidence>
<evidence type="ECO:0000259" key="2">
    <source>
        <dbReference type="Pfam" id="PF12697"/>
    </source>
</evidence>
<dbReference type="Pfam" id="PF12697">
    <property type="entry name" value="Abhydrolase_6"/>
    <property type="match status" value="1"/>
</dbReference>
<feature type="signal peptide" evidence="1">
    <location>
        <begin position="1"/>
        <end position="18"/>
    </location>
</feature>
<dbReference type="Gene3D" id="3.40.50.1820">
    <property type="entry name" value="alpha/beta hydrolase"/>
    <property type="match status" value="2"/>
</dbReference>
<dbReference type="Proteomes" id="UP000183809">
    <property type="component" value="Unassembled WGS sequence"/>
</dbReference>
<reference evidence="3 4" key="1">
    <citation type="submission" date="2016-10" db="EMBL/GenBank/DDBJ databases">
        <title>Proteomics and genomics reveal pathogen-plant mechanisms compatible with a hemibiotrophic lifestyle of Diplodia corticola.</title>
        <authorList>
            <person name="Fernandes I."/>
            <person name="De Jonge R."/>
            <person name="Van De Peer Y."/>
            <person name="Devreese B."/>
            <person name="Alves A."/>
            <person name="Esteves A.C."/>
        </authorList>
    </citation>
    <scope>NUCLEOTIDE SEQUENCE [LARGE SCALE GENOMIC DNA]</scope>
    <source>
        <strain evidence="3 4">CBS 112549</strain>
    </source>
</reference>
<keyword evidence="4" id="KW-1185">Reference proteome</keyword>
<dbReference type="InterPro" id="IPR000073">
    <property type="entry name" value="AB_hydrolase_1"/>
</dbReference>
<organism evidence="3 4">
    <name type="scientific">Diplodia corticola</name>
    <dbReference type="NCBI Taxonomy" id="236234"/>
    <lineage>
        <taxon>Eukaryota</taxon>
        <taxon>Fungi</taxon>
        <taxon>Dikarya</taxon>
        <taxon>Ascomycota</taxon>
        <taxon>Pezizomycotina</taxon>
        <taxon>Dothideomycetes</taxon>
        <taxon>Dothideomycetes incertae sedis</taxon>
        <taxon>Botryosphaeriales</taxon>
        <taxon>Botryosphaeriaceae</taxon>
        <taxon>Diplodia</taxon>
    </lineage>
</organism>
<dbReference type="OrthoDB" id="5382058at2759"/>
<comment type="caution">
    <text evidence="3">The sequence shown here is derived from an EMBL/GenBank/DDBJ whole genome shotgun (WGS) entry which is preliminary data.</text>
</comment>
<protein>
    <submittedName>
        <fullName evidence="3">Secretory lipase</fullName>
    </submittedName>
</protein>
<evidence type="ECO:0000313" key="3">
    <source>
        <dbReference type="EMBL" id="OJD34053.1"/>
    </source>
</evidence>
<dbReference type="GeneID" id="31013540"/>
<dbReference type="PANTHER" id="PTHR34853:SF1">
    <property type="entry name" value="LIPASE 5"/>
    <property type="match status" value="1"/>
</dbReference>
<dbReference type="GO" id="GO:0004806">
    <property type="term" value="F:triacylglycerol lipase activity"/>
    <property type="evidence" value="ECO:0007669"/>
    <property type="project" value="InterPro"/>
</dbReference>
<dbReference type="PANTHER" id="PTHR34853">
    <property type="match status" value="1"/>
</dbReference>
<evidence type="ECO:0000313" key="4">
    <source>
        <dbReference type="Proteomes" id="UP000183809"/>
    </source>
</evidence>
<dbReference type="InterPro" id="IPR005152">
    <property type="entry name" value="Lipase_secreted"/>
</dbReference>
<sequence>MYGLLLPLLFYPAQVLSAQGSNFDVSRTTAGKFLCGKECYEILEQTNKADLEITGADFDQSFYNVGKKFAGSKPGDLLKLKPVDPTTMTSISGVSVYKIQYTSQDLDGSPVPVSGYIAMPFSLPKSGAFPMIAFAHGTIGIYPGCAVSNSPNLFEYADSWSALSKRGYAVVATDYAGLGVNGTEHKYLTLNAHAADVFHSVTAARQAFGDVLSKEWLSVGHSQGGGAAWKLGEDIEKLAAEHGSGSCEAANYIGTVAVSPATKVYDFWMYFTSQVMTRPDFHRYSLVGLAPLAAVSAKRVFPKFGYSIFGKVMRTRLGLADRAQTCAAGTAGLTLDLPAEEIVAPARAWSAEDMSILKRWQEMSAPANGGRSKRPILIVQGLNDTAVPAPLTISAFNAACGYGNEIKMLLYPKQDHSGVLEAAAPEWLRWIDERFAGKATSGSCKKITKKPFDYEFVRAAPELDITGLGL</sequence>
<feature type="domain" description="AB hydrolase-1" evidence="2">
    <location>
        <begin position="151"/>
        <end position="388"/>
    </location>
</feature>
<accession>A0A1J9S344</accession>
<dbReference type="SUPFAM" id="SSF53474">
    <property type="entry name" value="alpha/beta-Hydrolases"/>
    <property type="match status" value="1"/>
</dbReference>
<dbReference type="InterPro" id="IPR029058">
    <property type="entry name" value="AB_hydrolase_fold"/>
</dbReference>
<name>A0A1J9S344_9PEZI</name>
<dbReference type="AlphaFoldDB" id="A0A1J9S344"/>
<proteinExistence type="predicted"/>